<gene>
    <name evidence="2" type="ORF">LH5_00401</name>
</gene>
<keyword evidence="1" id="KW-0472">Membrane</keyword>
<dbReference type="Proteomes" id="UP000267945">
    <property type="component" value="Chromosome"/>
</dbReference>
<organism evidence="2 3">
    <name type="scientific">Lactobacillus helveticus</name>
    <name type="common">Lactobacillus suntoryeus</name>
    <dbReference type="NCBI Taxonomy" id="1587"/>
    <lineage>
        <taxon>Bacteria</taxon>
        <taxon>Bacillati</taxon>
        <taxon>Bacillota</taxon>
        <taxon>Bacilli</taxon>
        <taxon>Lactobacillales</taxon>
        <taxon>Lactobacillaceae</taxon>
        <taxon>Lactobacillus</taxon>
    </lineage>
</organism>
<evidence type="ECO:0000313" key="2">
    <source>
        <dbReference type="EMBL" id="AZK90662.1"/>
    </source>
</evidence>
<feature type="transmembrane region" description="Helical" evidence="1">
    <location>
        <begin position="89"/>
        <end position="109"/>
    </location>
</feature>
<feature type="transmembrane region" description="Helical" evidence="1">
    <location>
        <begin position="33"/>
        <end position="52"/>
    </location>
</feature>
<dbReference type="EMBL" id="CP019581">
    <property type="protein sequence ID" value="AZK90662.1"/>
    <property type="molecule type" value="Genomic_DNA"/>
</dbReference>
<proteinExistence type="predicted"/>
<feature type="transmembrane region" description="Helical" evidence="1">
    <location>
        <begin position="64"/>
        <end position="83"/>
    </location>
</feature>
<reference evidence="2 3" key="1">
    <citation type="submission" date="2017-02" db="EMBL/GenBank/DDBJ databases">
        <title>Complete genome sequence of Lactobacillus helveticus.</title>
        <authorList>
            <person name="Kim J.F."/>
            <person name="Chung Y."/>
            <person name="Kwak M."/>
        </authorList>
    </citation>
    <scope>NUCLEOTIDE SEQUENCE [LARGE SCALE GENOMIC DNA]</scope>
    <source>
        <strain evidence="2 3">LH5</strain>
    </source>
</reference>
<dbReference type="AlphaFoldDB" id="A0A3Q8SNW1"/>
<evidence type="ECO:0000256" key="1">
    <source>
        <dbReference type="SAM" id="Phobius"/>
    </source>
</evidence>
<evidence type="ECO:0008006" key="4">
    <source>
        <dbReference type="Google" id="ProtNLM"/>
    </source>
</evidence>
<feature type="transmembrane region" description="Helical" evidence="1">
    <location>
        <begin position="116"/>
        <end position="138"/>
    </location>
</feature>
<name>A0A3Q8SNW1_LACHE</name>
<accession>A0A3Q8SNW1</accession>
<keyword evidence="1" id="KW-1133">Transmembrane helix</keyword>
<protein>
    <recommendedName>
        <fullName evidence="4">CPBP family intramembrane metalloprotease</fullName>
    </recommendedName>
</protein>
<sequence>MIVFIFILCLNILITLFSSTISGYIFAYTRWSFYKIYSCFLFCLILFQLIEIHGRLKLSSFFQYKWLNIIIIVLTFILVVIEIRKNNFLALSAVLEEGIYRIIAVPYFLNIFKSPGIVVVLISIIFMFNHIYIIYISLNRFKSFLILLILNICLILLAMYVNVWVCPLIHLIYDIEVIKR</sequence>
<feature type="transmembrane region" description="Helical" evidence="1">
    <location>
        <begin position="144"/>
        <end position="173"/>
    </location>
</feature>
<keyword evidence="1" id="KW-0812">Transmembrane</keyword>
<evidence type="ECO:0000313" key="3">
    <source>
        <dbReference type="Proteomes" id="UP000267945"/>
    </source>
</evidence>